<organism evidence="18 19">
    <name type="scientific">Crypturellus soui</name>
    <dbReference type="NCBI Taxonomy" id="458187"/>
    <lineage>
        <taxon>Eukaryota</taxon>
        <taxon>Metazoa</taxon>
        <taxon>Chordata</taxon>
        <taxon>Craniata</taxon>
        <taxon>Vertebrata</taxon>
        <taxon>Euteleostomi</taxon>
        <taxon>Archelosauria</taxon>
        <taxon>Archosauria</taxon>
        <taxon>Dinosauria</taxon>
        <taxon>Saurischia</taxon>
        <taxon>Theropoda</taxon>
        <taxon>Coelurosauria</taxon>
        <taxon>Aves</taxon>
        <taxon>Palaeognathae</taxon>
        <taxon>Tinamiformes</taxon>
        <taxon>Tinamidae</taxon>
        <taxon>Crypturellus</taxon>
    </lineage>
</organism>
<dbReference type="PANTHER" id="PTHR46091">
    <property type="entry name" value="BLR7054 PROTEIN"/>
    <property type="match status" value="1"/>
</dbReference>
<feature type="non-terminal residue" evidence="18">
    <location>
        <position position="527"/>
    </location>
</feature>
<dbReference type="Proteomes" id="UP000545332">
    <property type="component" value="Unassembled WGS sequence"/>
</dbReference>
<evidence type="ECO:0000256" key="16">
    <source>
        <dbReference type="ARBA" id="ARBA00041141"/>
    </source>
</evidence>
<evidence type="ECO:0000256" key="7">
    <source>
        <dbReference type="ARBA" id="ARBA00022729"/>
    </source>
</evidence>
<keyword evidence="8" id="KW-0256">Endoplasmic reticulum</keyword>
<sequence length="527" mass="58048">GIHYVGQLREGAPMRFLLEQLTEGQLQWAPLPAAFDAVLLGEPGAARPVHLRAGARRYFEALKERFPHEAAAIDAFRGLLKSVDRGTALLLVLKLLPLPLARWLCRSGILSRLSAFCRLATRSLHEVVAELTGDADLRAVLSYILPTYGAVPSRASFSLHAILVNHFLGGAWYPRGGAGEIAFHTVRVVQRAGGAALARAPVTRILLDGHGRACGESRRAPRRFPPYPHRDSPLFHALIPGAGVSVRKGQEDVNIFAPVVISDAGIFNTYERLLPAEARALPGIQEQLRLVTPGEGGFSVFVGLNGTKEELGLESTNYFIYKGNDMDQLYGALRFPARVAASRRLRHPSASVSSHRMRRYLESSREEAAENIPFLFITSPSCKDPTWDMRHPGKATLAVVTFANYEWFEEWRDEPAQRRSDDYEDAKRAFVDTIMRTVYKLYPGIEDRVEYVSGGTPLTNQHFIASAHGEMYGARQDTERLRAEAIATLRPRTAVPNLYLTGQDVCLAGFMGALQGAVLCAGAVLGR</sequence>
<name>A0A7K4KSW8_9AVES</name>
<keyword evidence="19" id="KW-1185">Reference proteome</keyword>
<evidence type="ECO:0000256" key="15">
    <source>
        <dbReference type="ARBA" id="ARBA00038979"/>
    </source>
</evidence>
<dbReference type="GO" id="GO:0051786">
    <property type="term" value="F:all-trans-retinol 13,14-reductase activity"/>
    <property type="evidence" value="ECO:0007669"/>
    <property type="project" value="UniProtKB-EC"/>
</dbReference>
<keyword evidence="10" id="KW-0521">NADP</keyword>
<comment type="cofactor">
    <cofactor evidence="2">
        <name>NADP(+)</name>
        <dbReference type="ChEBI" id="CHEBI:58349"/>
    </cofactor>
</comment>
<keyword evidence="6" id="KW-0285">Flavoprotein</keyword>
<keyword evidence="11" id="KW-0560">Oxidoreductase</keyword>
<comment type="cofactor">
    <cofactor evidence="1">
        <name>NAD(+)</name>
        <dbReference type="ChEBI" id="CHEBI:57540"/>
    </cofactor>
</comment>
<dbReference type="AlphaFoldDB" id="A0A7K4KSW8"/>
<keyword evidence="12" id="KW-0520">NAD</keyword>
<evidence type="ECO:0000256" key="1">
    <source>
        <dbReference type="ARBA" id="ARBA00001911"/>
    </source>
</evidence>
<evidence type="ECO:0000256" key="3">
    <source>
        <dbReference type="ARBA" id="ARBA00001974"/>
    </source>
</evidence>
<evidence type="ECO:0000256" key="11">
    <source>
        <dbReference type="ARBA" id="ARBA00023002"/>
    </source>
</evidence>
<evidence type="ECO:0000256" key="9">
    <source>
        <dbReference type="ARBA" id="ARBA00022827"/>
    </source>
</evidence>
<comment type="cofactor">
    <cofactor evidence="3">
        <name>FAD</name>
        <dbReference type="ChEBI" id="CHEBI:57692"/>
    </cofactor>
</comment>
<dbReference type="InterPro" id="IPR036188">
    <property type="entry name" value="FAD/NAD-bd_sf"/>
</dbReference>
<dbReference type="InterPro" id="IPR052206">
    <property type="entry name" value="Retinol_saturase"/>
</dbReference>
<keyword evidence="13" id="KW-0443">Lipid metabolism</keyword>
<dbReference type="PANTHER" id="PTHR46091:SF1">
    <property type="entry name" value="ALL-TRANS-RETINOL 13,14-REDUCTASE"/>
    <property type="match status" value="1"/>
</dbReference>
<dbReference type="GO" id="GO:0005789">
    <property type="term" value="C:endoplasmic reticulum membrane"/>
    <property type="evidence" value="ECO:0007669"/>
    <property type="project" value="UniProtKB-SubCell"/>
</dbReference>
<evidence type="ECO:0000256" key="17">
    <source>
        <dbReference type="ARBA" id="ARBA00048815"/>
    </source>
</evidence>
<evidence type="ECO:0000256" key="2">
    <source>
        <dbReference type="ARBA" id="ARBA00001937"/>
    </source>
</evidence>
<dbReference type="Gene3D" id="3.50.50.60">
    <property type="entry name" value="FAD/NAD(P)-binding domain"/>
    <property type="match status" value="1"/>
</dbReference>
<dbReference type="SUPFAM" id="SSF51905">
    <property type="entry name" value="FAD/NAD(P)-binding domain"/>
    <property type="match status" value="1"/>
</dbReference>
<comment type="subcellular location">
    <subcellularLocation>
        <location evidence="4">Endoplasmic reticulum membrane</location>
        <topology evidence="4">Peripheral membrane protein</topology>
    </subcellularLocation>
</comment>
<evidence type="ECO:0000256" key="14">
    <source>
        <dbReference type="ARBA" id="ARBA00023136"/>
    </source>
</evidence>
<accession>A0A7K4KSW8</accession>
<evidence type="ECO:0000256" key="13">
    <source>
        <dbReference type="ARBA" id="ARBA00023098"/>
    </source>
</evidence>
<dbReference type="EC" id="1.3.99.23" evidence="15"/>
<evidence type="ECO:0000256" key="10">
    <source>
        <dbReference type="ARBA" id="ARBA00022857"/>
    </source>
</evidence>
<feature type="non-terminal residue" evidence="18">
    <location>
        <position position="1"/>
    </location>
</feature>
<keyword evidence="7" id="KW-0732">Signal</keyword>
<comment type="similarity">
    <text evidence="5">Belongs to the carotenoid/retinoid oxidoreductase family. CrtISO subfamily.</text>
</comment>
<protein>
    <recommendedName>
        <fullName evidence="16">All-trans-retinol 13,14-reductase</fullName>
        <ecNumber evidence="15">1.3.99.23</ecNumber>
    </recommendedName>
</protein>
<dbReference type="EMBL" id="VWPX01017576">
    <property type="protein sequence ID" value="NWI19554.1"/>
    <property type="molecule type" value="Genomic_DNA"/>
</dbReference>
<evidence type="ECO:0000313" key="19">
    <source>
        <dbReference type="Proteomes" id="UP000545332"/>
    </source>
</evidence>
<comment type="catalytic activity">
    <reaction evidence="17">
        <text>all-trans-13,14-dihydroretinol + A = all-trans-retinol + AH2</text>
        <dbReference type="Rhea" id="RHEA:19193"/>
        <dbReference type="ChEBI" id="CHEBI:13193"/>
        <dbReference type="ChEBI" id="CHEBI:17336"/>
        <dbReference type="ChEBI" id="CHEBI:17499"/>
        <dbReference type="ChEBI" id="CHEBI:52075"/>
        <dbReference type="EC" id="1.3.99.23"/>
    </reaction>
</comment>
<gene>
    <name evidence="18" type="primary">Retsat_1</name>
    <name evidence="18" type="ORF">CRYSOU_R11660</name>
</gene>
<evidence type="ECO:0000256" key="8">
    <source>
        <dbReference type="ARBA" id="ARBA00022824"/>
    </source>
</evidence>
<reference evidence="18 19" key="1">
    <citation type="submission" date="2019-09" db="EMBL/GenBank/DDBJ databases">
        <title>Bird 10,000 Genomes (B10K) Project - Family phase.</title>
        <authorList>
            <person name="Zhang G."/>
        </authorList>
    </citation>
    <scope>NUCLEOTIDE SEQUENCE [LARGE SCALE GENOMIC DNA]</scope>
    <source>
        <strain evidence="18">B10K-MSB-42743</strain>
        <tissue evidence="18">Heart</tissue>
    </source>
</reference>
<keyword evidence="14" id="KW-0472">Membrane</keyword>
<evidence type="ECO:0000256" key="12">
    <source>
        <dbReference type="ARBA" id="ARBA00023027"/>
    </source>
</evidence>
<evidence type="ECO:0000256" key="6">
    <source>
        <dbReference type="ARBA" id="ARBA00022630"/>
    </source>
</evidence>
<evidence type="ECO:0000256" key="5">
    <source>
        <dbReference type="ARBA" id="ARBA00005855"/>
    </source>
</evidence>
<evidence type="ECO:0000256" key="4">
    <source>
        <dbReference type="ARBA" id="ARBA00004406"/>
    </source>
</evidence>
<comment type="caution">
    <text evidence="18">The sequence shown here is derived from an EMBL/GenBank/DDBJ whole genome shotgun (WGS) entry which is preliminary data.</text>
</comment>
<proteinExistence type="inferred from homology"/>
<evidence type="ECO:0000313" key="18">
    <source>
        <dbReference type="EMBL" id="NWI19554.1"/>
    </source>
</evidence>
<keyword evidence="9" id="KW-0274">FAD</keyword>
<dbReference type="OrthoDB" id="38045at2759"/>